<evidence type="ECO:0000256" key="1">
    <source>
        <dbReference type="SAM" id="MobiDB-lite"/>
    </source>
</evidence>
<accession>A0A0M4LR08</accession>
<dbReference type="EMBL" id="KT595939">
    <property type="protein sequence ID" value="ALE14724.1"/>
    <property type="molecule type" value="Genomic_DNA"/>
</dbReference>
<feature type="region of interest" description="Disordered" evidence="1">
    <location>
        <begin position="90"/>
        <end position="118"/>
    </location>
</feature>
<dbReference type="GeneID" id="26100403"/>
<protein>
    <submittedName>
        <fullName evidence="2">F13</fullName>
    </submittedName>
</protein>
<name>A0A0M4LR08_9GAMA</name>
<organism evidence="2 3">
    <name type="scientific">Felid gammaherpesvirus 1</name>
    <dbReference type="NCBI Taxonomy" id="2560468"/>
    <lineage>
        <taxon>Viruses</taxon>
        <taxon>Duplodnaviria</taxon>
        <taxon>Heunggongvirae</taxon>
        <taxon>Peploviricota</taxon>
        <taxon>Herviviricetes</taxon>
        <taxon>Herpesvirales</taxon>
        <taxon>Orthoherpesviridae</taxon>
        <taxon>Gammaherpesvirinae</taxon>
        <taxon>Percavirus</taxon>
        <taxon>Percavirus felidgamma1</taxon>
    </lineage>
</organism>
<proteinExistence type="predicted"/>
<reference evidence="2 3" key="1">
    <citation type="journal article" date="2015" name="Genome Announc.">
        <title>First Complete Genome Sequence of Felis catus Gammaherpesvirus 1.</title>
        <authorList>
            <person name="Troyer R.M."/>
            <person name="Lee J.S."/>
            <person name="Vuyisich M."/>
            <person name="Chain P."/>
            <person name="Lo C.C."/>
            <person name="Kronmiller B."/>
            <person name="Bracha S."/>
            <person name="Avery A.C."/>
            <person name="VandeWoude S."/>
        </authorList>
    </citation>
    <scope>NUCLEOTIDE SEQUENCE [LARGE SCALE GENOMIC DNA]</scope>
    <source>
        <strain evidence="2">31286</strain>
    </source>
</reference>
<feature type="compositionally biased region" description="Low complexity" evidence="1">
    <location>
        <begin position="98"/>
        <end position="114"/>
    </location>
</feature>
<dbReference type="RefSeq" id="YP_009173889.1">
    <property type="nucleotide sequence ID" value="NC_028099.1"/>
</dbReference>
<dbReference type="Proteomes" id="UP000152314">
    <property type="component" value="Segment"/>
</dbReference>
<dbReference type="KEGG" id="vg:26100403"/>
<evidence type="ECO:0000313" key="2">
    <source>
        <dbReference type="EMBL" id="ALE14724.1"/>
    </source>
</evidence>
<evidence type="ECO:0000313" key="3">
    <source>
        <dbReference type="Proteomes" id="UP000152314"/>
    </source>
</evidence>
<keyword evidence="3" id="KW-1185">Reference proteome</keyword>
<sequence>MYLEDLENPDRPNQCTGLVKIAFISMFGACINILIIGLIYFMKNTAIERKNQSPIQRPECEHALCFNFERQTINDALQFIQKNTTDRIIKEPYKNPDNSSQASTNSTNTSSQTHSSEDKVEIFFDPDKDPWPQFYVTQGGVKTPVYTLPFLDALGLLRTPCTLSCQDRNDLGTQWNDSVEKWEEKNNKNWTKGKILLQSCT</sequence>